<reference evidence="2 3" key="1">
    <citation type="submission" date="2016-05" db="EMBL/GenBank/DDBJ databases">
        <title>A degradative enzymes factory behind the ericoid mycorrhizal symbiosis.</title>
        <authorList>
            <consortium name="DOE Joint Genome Institute"/>
            <person name="Martino E."/>
            <person name="Morin E."/>
            <person name="Grelet G."/>
            <person name="Kuo A."/>
            <person name="Kohler A."/>
            <person name="Daghino S."/>
            <person name="Barry K."/>
            <person name="Choi C."/>
            <person name="Cichocki N."/>
            <person name="Clum A."/>
            <person name="Copeland A."/>
            <person name="Hainaut M."/>
            <person name="Haridas S."/>
            <person name="Labutti K."/>
            <person name="Lindquist E."/>
            <person name="Lipzen A."/>
            <person name="Khouja H.-R."/>
            <person name="Murat C."/>
            <person name="Ohm R."/>
            <person name="Olson A."/>
            <person name="Spatafora J."/>
            <person name="Veneault-Fourrey C."/>
            <person name="Henrissat B."/>
            <person name="Grigoriev I."/>
            <person name="Martin F."/>
            <person name="Perotto S."/>
        </authorList>
    </citation>
    <scope>NUCLEOTIDE SEQUENCE [LARGE SCALE GENOMIC DNA]</scope>
    <source>
        <strain evidence="2 3">UAMH 7357</strain>
    </source>
</reference>
<proteinExistence type="predicted"/>
<dbReference type="PANTHER" id="PTHR38111:SF2">
    <property type="entry name" value="FINGER DOMAIN PROTEIN, PUTATIVE (AFU_ORTHOLOGUE AFUA_1G01560)-RELATED"/>
    <property type="match status" value="1"/>
</dbReference>
<dbReference type="EMBL" id="KZ613531">
    <property type="protein sequence ID" value="PMD13446.1"/>
    <property type="molecule type" value="Genomic_DNA"/>
</dbReference>
<sequence>MEISGVVFPGSTRHGEYEPREYSVRDPETKQSREALCFFHREDSRHIERVNGGVAPCGVKLHSPQIAKASGGLATEQQNLFPLHPLHSGRGLGSLVLPGQYLPIMSRFVPALPATSWEPRGCQTEFICAYEYTDSAVVCLLKMPQGRPRLPGTEAQRAAARRQQIRENVRAYRRRRRERELSGIQAESAETIETNEESSSGSSPDKSLSRFPMPQTILYERPGRQVSITLERESTGSSWELALPFRIDLGPAYTSAFIAAFHYRSSPSPPPDTGPPSLCSRVNNSLSSGEYPQFLQSLTTASDSIIHSKFDHMRVQICCFEWITTVSLQAMSLGAEMLRDALLASSLHLIGMERDDPRLSIAAMQTQNVALRKLREGFDDYIAHRDVKKNALLSATALANSISELLVNKSWSGYALHLRGVGALIEDAGPDALASRDSRDNFFGYRTAQIPFNILERRNSFLSRSEWIKFPWRDSDPNFNRPRDTLLDIAVQIPAQMELYEKTPNQTPGLNRRLLRRLNRIVAQLNQWKDDLFEKYSDEIYTTEAAAWDGLHSEYIKFRDDTVAEAFTLYAGIRIELFTLVRRLAHHLQPADDSALLILKGAIREGFKWSRIACQCLEYFFTREDRVMGKVTCLFPFDCAWGTFVELQEVVGADMRIELRWCQVACERIKGTGLPVFRERYCM</sequence>
<evidence type="ECO:0000313" key="3">
    <source>
        <dbReference type="Proteomes" id="UP000235672"/>
    </source>
</evidence>
<organism evidence="2 3">
    <name type="scientific">Hyaloscypha hepaticicola</name>
    <dbReference type="NCBI Taxonomy" id="2082293"/>
    <lineage>
        <taxon>Eukaryota</taxon>
        <taxon>Fungi</taxon>
        <taxon>Dikarya</taxon>
        <taxon>Ascomycota</taxon>
        <taxon>Pezizomycotina</taxon>
        <taxon>Leotiomycetes</taxon>
        <taxon>Helotiales</taxon>
        <taxon>Hyaloscyphaceae</taxon>
        <taxon>Hyaloscypha</taxon>
    </lineage>
</organism>
<dbReference type="InterPro" id="IPR053178">
    <property type="entry name" value="Osmoadaptation_assoc"/>
</dbReference>
<gene>
    <name evidence="2" type="ORF">NA56DRAFT_737453</name>
</gene>
<feature type="region of interest" description="Disordered" evidence="1">
    <location>
        <begin position="1"/>
        <end position="26"/>
    </location>
</feature>
<evidence type="ECO:0000313" key="2">
    <source>
        <dbReference type="EMBL" id="PMD13446.1"/>
    </source>
</evidence>
<keyword evidence="3" id="KW-1185">Reference proteome</keyword>
<protein>
    <submittedName>
        <fullName evidence="2">Uncharacterized protein</fullName>
    </submittedName>
</protein>
<dbReference type="Proteomes" id="UP000235672">
    <property type="component" value="Unassembled WGS sequence"/>
</dbReference>
<feature type="region of interest" description="Disordered" evidence="1">
    <location>
        <begin position="176"/>
        <end position="212"/>
    </location>
</feature>
<dbReference type="PANTHER" id="PTHR38111">
    <property type="entry name" value="ZN(2)-C6 FUNGAL-TYPE DOMAIN-CONTAINING PROTEIN-RELATED"/>
    <property type="match status" value="1"/>
</dbReference>
<dbReference type="STRING" id="1745343.A0A2J6PHT4"/>
<feature type="compositionally biased region" description="Basic and acidic residues" evidence="1">
    <location>
        <begin position="13"/>
        <end position="26"/>
    </location>
</feature>
<dbReference type="AlphaFoldDB" id="A0A2J6PHT4"/>
<name>A0A2J6PHT4_9HELO</name>
<dbReference type="OrthoDB" id="3525185at2759"/>
<evidence type="ECO:0000256" key="1">
    <source>
        <dbReference type="SAM" id="MobiDB-lite"/>
    </source>
</evidence>
<feature type="compositionally biased region" description="Low complexity" evidence="1">
    <location>
        <begin position="187"/>
        <end position="206"/>
    </location>
</feature>
<accession>A0A2J6PHT4</accession>